<dbReference type="Gene3D" id="3.20.20.100">
    <property type="entry name" value="NADP-dependent oxidoreductase domain"/>
    <property type="match status" value="1"/>
</dbReference>
<keyword evidence="1" id="KW-0560">Oxidoreductase</keyword>
<protein>
    <submittedName>
        <fullName evidence="3">Aldo/keto reductase</fullName>
    </submittedName>
</protein>
<sequence>MRYRTLGAVGIRVPAIGLGCMGMSIAYGAADEGESLRTLDRAAELGAAFLDTSDAYGHGDNERLIGRWLRGSNREHIALATKFGLRHDPGTGRVDGVDGTPGHVRVACDASLERLGTEHIDLYYLHRRDPDVPIEDTVGAMADLVASGKVRGIGLSEVSPETLRRAHATHPIAAIQLEYSLFTRGVVEGRMLAACRELGIAVVAYSPLGRGMLGGALRSRDQLTEQDNRRRWPRFARENIAANLALADNVTRVAAEIGCAPAQAALAWLLAQGEDIVAIPGTKRVEYLEQNAAAADLELTAEQIRRLAEAVPGAAVAGDRYPAAALNRLGL</sequence>
<evidence type="ECO:0000256" key="1">
    <source>
        <dbReference type="ARBA" id="ARBA00023002"/>
    </source>
</evidence>
<dbReference type="GeneID" id="88361541"/>
<dbReference type="InterPro" id="IPR050791">
    <property type="entry name" value="Aldo-Keto_reductase"/>
</dbReference>
<dbReference type="GO" id="GO:0005737">
    <property type="term" value="C:cytoplasm"/>
    <property type="evidence" value="ECO:0007669"/>
    <property type="project" value="TreeGrafter"/>
</dbReference>
<accession>A0A291RRD2</accession>
<proteinExistence type="predicted"/>
<dbReference type="PANTHER" id="PTHR43625:SF40">
    <property type="entry name" value="ALDO-KETO REDUCTASE YAKC [NADP(+)]"/>
    <property type="match status" value="1"/>
</dbReference>
<evidence type="ECO:0000313" key="4">
    <source>
        <dbReference type="Proteomes" id="UP000221961"/>
    </source>
</evidence>
<dbReference type="AlphaFoldDB" id="A0A291RRD2"/>
<dbReference type="Proteomes" id="UP000221961">
    <property type="component" value="Chromosome"/>
</dbReference>
<dbReference type="InterPro" id="IPR023210">
    <property type="entry name" value="NADP_OxRdtase_dom"/>
</dbReference>
<dbReference type="GO" id="GO:0016491">
    <property type="term" value="F:oxidoreductase activity"/>
    <property type="evidence" value="ECO:0007669"/>
    <property type="project" value="UniProtKB-KW"/>
</dbReference>
<dbReference type="InterPro" id="IPR036812">
    <property type="entry name" value="NAD(P)_OxRdtase_dom_sf"/>
</dbReference>
<dbReference type="RefSeq" id="WP_098696798.1">
    <property type="nucleotide sequence ID" value="NZ_CP023778.1"/>
</dbReference>
<name>A0A291RRD2_9NOCA</name>
<gene>
    <name evidence="3" type="ORF">CRH09_30080</name>
</gene>
<evidence type="ECO:0000259" key="2">
    <source>
        <dbReference type="Pfam" id="PF00248"/>
    </source>
</evidence>
<dbReference type="SUPFAM" id="SSF51430">
    <property type="entry name" value="NAD(P)-linked oxidoreductase"/>
    <property type="match status" value="1"/>
</dbReference>
<evidence type="ECO:0000313" key="3">
    <source>
        <dbReference type="EMBL" id="ATL69792.1"/>
    </source>
</evidence>
<dbReference type="Pfam" id="PF00248">
    <property type="entry name" value="Aldo_ket_red"/>
    <property type="match status" value="1"/>
</dbReference>
<dbReference type="EMBL" id="CP023778">
    <property type="protein sequence ID" value="ATL69792.1"/>
    <property type="molecule type" value="Genomic_DNA"/>
</dbReference>
<dbReference type="PANTHER" id="PTHR43625">
    <property type="entry name" value="AFLATOXIN B1 ALDEHYDE REDUCTASE"/>
    <property type="match status" value="1"/>
</dbReference>
<dbReference type="KEGG" id="ntp:CRH09_30080"/>
<organism evidence="3 4">
    <name type="scientific">Nocardia terpenica</name>
    <dbReference type="NCBI Taxonomy" id="455432"/>
    <lineage>
        <taxon>Bacteria</taxon>
        <taxon>Bacillati</taxon>
        <taxon>Actinomycetota</taxon>
        <taxon>Actinomycetes</taxon>
        <taxon>Mycobacteriales</taxon>
        <taxon>Nocardiaceae</taxon>
        <taxon>Nocardia</taxon>
    </lineage>
</organism>
<reference evidence="3 4" key="1">
    <citation type="submission" date="2017-10" db="EMBL/GenBank/DDBJ databases">
        <title>Comparative genomics between pathogenic Norcardia.</title>
        <authorList>
            <person name="Zeng L."/>
        </authorList>
    </citation>
    <scope>NUCLEOTIDE SEQUENCE [LARGE SCALE GENOMIC DNA]</scope>
    <source>
        <strain evidence="3 4">NC_YFY_NT001</strain>
    </source>
</reference>
<feature type="domain" description="NADP-dependent oxidoreductase" evidence="2">
    <location>
        <begin position="15"/>
        <end position="310"/>
    </location>
</feature>